<dbReference type="GeneID" id="96611996"/>
<accession>A0A0C5WZM1</accession>
<proteinExistence type="inferred from homology"/>
<dbReference type="FunFam" id="3.20.20.140:FF:000174">
    <property type="entry name" value="Dihydropyrimidinase-related protein 2"/>
    <property type="match status" value="1"/>
</dbReference>
<comment type="similarity">
    <text evidence="2">Belongs to the metallo-dependent hydrolases superfamily. Hydantoinase/dihydropyrimidinase family.</text>
</comment>
<dbReference type="EMBL" id="CP009896">
    <property type="protein sequence ID" value="AJR18778.1"/>
    <property type="molecule type" value="Genomic_DNA"/>
</dbReference>
<evidence type="ECO:0000313" key="5">
    <source>
        <dbReference type="Proteomes" id="UP000030300"/>
    </source>
</evidence>
<feature type="compositionally biased region" description="Basic and acidic residues" evidence="3">
    <location>
        <begin position="455"/>
        <end position="468"/>
    </location>
</feature>
<dbReference type="STRING" id="2045.KR76_24895"/>
<gene>
    <name evidence="4" type="ORF">KR76_24895</name>
</gene>
<dbReference type="SUPFAM" id="SSF51338">
    <property type="entry name" value="Composite domain of metallo-dependent hydrolases"/>
    <property type="match status" value="1"/>
</dbReference>
<dbReference type="RefSeq" id="WP_052139089.1">
    <property type="nucleotide sequence ID" value="NZ_BJMC01000024.1"/>
</dbReference>
<dbReference type="HOGENOM" id="CLU_015572_1_1_11"/>
<keyword evidence="5" id="KW-1185">Reference proteome</keyword>
<reference evidence="4 5" key="1">
    <citation type="journal article" date="2015" name="Genome Announc.">
        <title>Complete Genome Sequence of Steroid-Transforming Nocardioides simplex VKM Ac-2033D.</title>
        <authorList>
            <person name="Shtratnikova V.Y."/>
            <person name="Schelkunov M.I."/>
            <person name="Pekov Y.A."/>
            <person name="Fokina V.V."/>
            <person name="Logacheva M.D."/>
            <person name="Sokolov S.L."/>
            <person name="Bragin E.Y."/>
            <person name="Ashapkin V.V."/>
            <person name="Donova M.V."/>
        </authorList>
    </citation>
    <scope>NUCLEOTIDE SEQUENCE [LARGE SCALE GENOMIC DNA]</scope>
    <source>
        <strain evidence="4 5">VKM Ac-2033D</strain>
    </source>
</reference>
<name>A0A0C5WZM1_NOCSI</name>
<evidence type="ECO:0000256" key="3">
    <source>
        <dbReference type="SAM" id="MobiDB-lite"/>
    </source>
</evidence>
<evidence type="ECO:0000256" key="1">
    <source>
        <dbReference type="ARBA" id="ARBA00001947"/>
    </source>
</evidence>
<dbReference type="OrthoDB" id="9775759at2"/>
<protein>
    <submittedName>
        <fullName evidence="4">D-hydantoinase</fullName>
        <ecNumber evidence="4">3.5.2.2</ecNumber>
    </submittedName>
</protein>
<dbReference type="PANTHER" id="PTHR11647">
    <property type="entry name" value="HYDRANTOINASE/DIHYDROPYRIMIDINASE FAMILY MEMBER"/>
    <property type="match status" value="1"/>
</dbReference>
<dbReference type="Proteomes" id="UP000030300">
    <property type="component" value="Chromosome"/>
</dbReference>
<dbReference type="InterPro" id="IPR006680">
    <property type="entry name" value="Amidohydro-rel"/>
</dbReference>
<evidence type="ECO:0000256" key="2">
    <source>
        <dbReference type="ARBA" id="ARBA00008829"/>
    </source>
</evidence>
<dbReference type="Gene3D" id="3.20.20.140">
    <property type="entry name" value="Metal-dependent hydrolases"/>
    <property type="match status" value="1"/>
</dbReference>
<dbReference type="GO" id="GO:0004157">
    <property type="term" value="F:dihydropyrimidinase activity"/>
    <property type="evidence" value="ECO:0007669"/>
    <property type="project" value="UniProtKB-EC"/>
</dbReference>
<dbReference type="KEGG" id="psim:KR76_24895"/>
<sequence>MRADTTVDTIVANGRIVSPSGVVEAAVAVKDGRIVAVADESVLPEAAERIDAQGRYVLPGLVDPHVHLGGGRPLSEIFASETACAAVGGITTVLQYRRSPSTFIDTFPAELETAKTRMLVDTQFHFIISSMEQVEEIPRYAEEFGVTSFKFYMGGYEPGNPIGLVSVNDAVLYAAMEKIRELGPYGWCMVHCEDDSLVCHLTAKVKESGGDDLAAYSASRPDFVEEQDLLRAIWLADLQECPLYVPHTTVGMAVDAAAESRRKGRTVVLETCPHYLALTADDARLAGSGVGKVAPALRNEAHQAELWRGLREGWISTIGSDHVPIPKSGKGIWEEAPGFAGLATMLPVVLTEGVLKGRIAIEKVAETMAYNPARLFGLAPTKGAIQVGADADLVIVDMETEKVVGPDVTQSEFVSAFEGVPLRGWPTLTMRRGDVIYRDGEVLAQPGSGQVVVKPEPDKDKERNWHAA</sequence>
<dbReference type="InterPro" id="IPR011059">
    <property type="entry name" value="Metal-dep_hydrolase_composite"/>
</dbReference>
<dbReference type="EC" id="3.5.2.2" evidence="4"/>
<dbReference type="SUPFAM" id="SSF51556">
    <property type="entry name" value="Metallo-dependent hydrolases"/>
    <property type="match status" value="1"/>
</dbReference>
<keyword evidence="4" id="KW-0378">Hydrolase</keyword>
<evidence type="ECO:0000313" key="4">
    <source>
        <dbReference type="EMBL" id="AJR18778.1"/>
    </source>
</evidence>
<dbReference type="InterPro" id="IPR032466">
    <property type="entry name" value="Metal_Hydrolase"/>
</dbReference>
<dbReference type="Gene3D" id="2.30.40.10">
    <property type="entry name" value="Urease, subunit C, domain 1"/>
    <property type="match status" value="1"/>
</dbReference>
<dbReference type="GO" id="GO:0005829">
    <property type="term" value="C:cytosol"/>
    <property type="evidence" value="ECO:0007669"/>
    <property type="project" value="TreeGrafter"/>
</dbReference>
<dbReference type="PANTHER" id="PTHR11647:SF1">
    <property type="entry name" value="COLLAPSIN RESPONSE MEDIATOR PROTEIN"/>
    <property type="match status" value="1"/>
</dbReference>
<comment type="cofactor">
    <cofactor evidence="1">
        <name>Zn(2+)</name>
        <dbReference type="ChEBI" id="CHEBI:29105"/>
    </cofactor>
</comment>
<feature type="region of interest" description="Disordered" evidence="3">
    <location>
        <begin position="447"/>
        <end position="468"/>
    </location>
</feature>
<dbReference type="InterPro" id="IPR050378">
    <property type="entry name" value="Metallo-dep_Hydrolases_sf"/>
</dbReference>
<dbReference type="AlphaFoldDB" id="A0A0C5WZM1"/>
<organism evidence="4 5">
    <name type="scientific">Nocardioides simplex</name>
    <name type="common">Arthrobacter simplex</name>
    <dbReference type="NCBI Taxonomy" id="2045"/>
    <lineage>
        <taxon>Bacteria</taxon>
        <taxon>Bacillati</taxon>
        <taxon>Actinomycetota</taxon>
        <taxon>Actinomycetes</taxon>
        <taxon>Propionibacteriales</taxon>
        <taxon>Nocardioidaceae</taxon>
        <taxon>Pimelobacter</taxon>
    </lineage>
</organism>
<dbReference type="Pfam" id="PF01979">
    <property type="entry name" value="Amidohydro_1"/>
    <property type="match status" value="1"/>
</dbReference>